<reference evidence="1" key="1">
    <citation type="submission" date="2021-06" db="EMBL/GenBank/DDBJ databases">
        <title>Parelaphostrongylus tenuis whole genome reference sequence.</title>
        <authorList>
            <person name="Garwood T.J."/>
            <person name="Larsen P.A."/>
            <person name="Fountain-Jones N.M."/>
            <person name="Garbe J.R."/>
            <person name="Macchietto M.G."/>
            <person name="Kania S.A."/>
            <person name="Gerhold R.W."/>
            <person name="Richards J.E."/>
            <person name="Wolf T.M."/>
        </authorList>
    </citation>
    <scope>NUCLEOTIDE SEQUENCE</scope>
    <source>
        <strain evidence="1">MNPRO001-30</strain>
        <tissue evidence="1">Meninges</tissue>
    </source>
</reference>
<name>A0AAD5MMW7_PARTN</name>
<protein>
    <submittedName>
        <fullName evidence="1">Uncharacterized protein</fullName>
    </submittedName>
</protein>
<dbReference type="Proteomes" id="UP001196413">
    <property type="component" value="Unassembled WGS sequence"/>
</dbReference>
<keyword evidence="2" id="KW-1185">Reference proteome</keyword>
<sequence length="74" mass="8615">MNGREHQTVVGYRWAASIMIKPYKDPTSETRLRFPPEVQCSEYYSASVAISNIHSRQRHIVDNSYKECNAPERN</sequence>
<accession>A0AAD5MMW7</accession>
<proteinExistence type="predicted"/>
<gene>
    <name evidence="1" type="ORF">KIN20_020637</name>
</gene>
<comment type="caution">
    <text evidence="1">The sequence shown here is derived from an EMBL/GenBank/DDBJ whole genome shotgun (WGS) entry which is preliminary data.</text>
</comment>
<organism evidence="1 2">
    <name type="scientific">Parelaphostrongylus tenuis</name>
    <name type="common">Meningeal worm</name>
    <dbReference type="NCBI Taxonomy" id="148309"/>
    <lineage>
        <taxon>Eukaryota</taxon>
        <taxon>Metazoa</taxon>
        <taxon>Ecdysozoa</taxon>
        <taxon>Nematoda</taxon>
        <taxon>Chromadorea</taxon>
        <taxon>Rhabditida</taxon>
        <taxon>Rhabditina</taxon>
        <taxon>Rhabditomorpha</taxon>
        <taxon>Strongyloidea</taxon>
        <taxon>Metastrongylidae</taxon>
        <taxon>Parelaphostrongylus</taxon>
    </lineage>
</organism>
<dbReference type="AlphaFoldDB" id="A0AAD5MMW7"/>
<evidence type="ECO:0000313" key="1">
    <source>
        <dbReference type="EMBL" id="KAJ1361397.1"/>
    </source>
</evidence>
<dbReference type="EMBL" id="JAHQIW010004199">
    <property type="protein sequence ID" value="KAJ1361397.1"/>
    <property type="molecule type" value="Genomic_DNA"/>
</dbReference>
<evidence type="ECO:0000313" key="2">
    <source>
        <dbReference type="Proteomes" id="UP001196413"/>
    </source>
</evidence>